<dbReference type="EMBL" id="CP024789">
    <property type="protein sequence ID" value="AUB43306.1"/>
    <property type="molecule type" value="Genomic_DNA"/>
</dbReference>
<keyword evidence="1" id="KW-0614">Plasmid</keyword>
<keyword evidence="1" id="KW-0804">Transcription</keyword>
<dbReference type="OrthoDB" id="451633at2"/>
<geneLocation type="plasmid" evidence="2">
    <name>pnfsy04</name>
</geneLocation>
<dbReference type="RefSeq" id="WP_100903478.1">
    <property type="nucleotide sequence ID" value="NZ_CAWNNC010000005.1"/>
</dbReference>
<name>A0A2K8T6H6_9NOSO</name>
<accession>A0A2K8T6H6</accession>
<keyword evidence="2" id="KW-1185">Reference proteome</keyword>
<dbReference type="AlphaFoldDB" id="A0A2K8T6H6"/>
<dbReference type="Proteomes" id="UP000232003">
    <property type="component" value="Plasmid pNFSY04"/>
</dbReference>
<proteinExistence type="predicted"/>
<organism evidence="1 2">
    <name type="scientific">Nostoc flagelliforme CCNUN1</name>
    <dbReference type="NCBI Taxonomy" id="2038116"/>
    <lineage>
        <taxon>Bacteria</taxon>
        <taxon>Bacillati</taxon>
        <taxon>Cyanobacteriota</taxon>
        <taxon>Cyanophyceae</taxon>
        <taxon>Nostocales</taxon>
        <taxon>Nostocaceae</taxon>
        <taxon>Nostoc</taxon>
    </lineage>
</organism>
<gene>
    <name evidence="1" type="ORF">COO91_09479</name>
</gene>
<sequence>MNQTARDKLDKQLLELAMVALVGQPLTHGRRVALSRLINAIFLSGKLCRPQSGKFTFNFYEDIYHEALQELLLYICQYFDKYDAKRASIMAWVNFLLERRFFSEAVAKVLGRREITEVTIQDNLVVPEKPEDLTEIIKEYIALDPENLWFFRHFYGGY</sequence>
<dbReference type="KEGG" id="nfl:COO91_09479"/>
<evidence type="ECO:0000313" key="1">
    <source>
        <dbReference type="EMBL" id="AUB43306.1"/>
    </source>
</evidence>
<protein>
    <submittedName>
        <fullName evidence="1">DNA-directed RNA polymerase specialized sigma subunit, sigma24 family</fullName>
    </submittedName>
</protein>
<evidence type="ECO:0000313" key="2">
    <source>
        <dbReference type="Proteomes" id="UP000232003"/>
    </source>
</evidence>
<reference evidence="1 2" key="1">
    <citation type="submission" date="2017-11" db="EMBL/GenBank/DDBJ databases">
        <title>Complete genome of a free-living desiccation-tolerant cyanobacterium and its photosynthetic adaptation to extreme terrestrial habitat.</title>
        <authorList>
            <person name="Shang J."/>
        </authorList>
    </citation>
    <scope>NUCLEOTIDE SEQUENCE [LARGE SCALE GENOMIC DNA]</scope>
    <source>
        <strain evidence="1 2">CCNUN1</strain>
        <plasmid evidence="2">pnfsy04</plasmid>
    </source>
</reference>
<dbReference type="GO" id="GO:0000428">
    <property type="term" value="C:DNA-directed RNA polymerase complex"/>
    <property type="evidence" value="ECO:0007669"/>
    <property type="project" value="UniProtKB-KW"/>
</dbReference>
<keyword evidence="1" id="KW-0240">DNA-directed RNA polymerase</keyword>